<sequence length="82" mass="9363">MKELSLFELMHQSILQMLVTSGTGYKNIKTQYGLEAEKVYFVIIKVWIAAVPYIDCSAVQALKDLHQEYKSQEIQIAISNPN</sequence>
<dbReference type="InterPro" id="IPR002645">
    <property type="entry name" value="STAS_dom"/>
</dbReference>
<dbReference type="OrthoDB" id="1698235at2759"/>
<accession>A0A8B8ZMM7</accession>
<dbReference type="PROSITE" id="PS50801">
    <property type="entry name" value="STAS"/>
    <property type="match status" value="1"/>
</dbReference>
<dbReference type="Proteomes" id="UP000228380">
    <property type="component" value="Unplaced"/>
</dbReference>
<dbReference type="RefSeq" id="XP_038972844.1">
    <property type="nucleotide sequence ID" value="XM_039116916.1"/>
</dbReference>
<evidence type="ECO:0000259" key="1">
    <source>
        <dbReference type="PROSITE" id="PS50801"/>
    </source>
</evidence>
<dbReference type="InterPro" id="IPR036513">
    <property type="entry name" value="STAS_dom_sf"/>
</dbReference>
<dbReference type="Pfam" id="PF01740">
    <property type="entry name" value="STAS"/>
    <property type="match status" value="1"/>
</dbReference>
<proteinExistence type="predicted"/>
<organism evidence="2 3">
    <name type="scientific">Phoenix dactylifera</name>
    <name type="common">Date palm</name>
    <dbReference type="NCBI Taxonomy" id="42345"/>
    <lineage>
        <taxon>Eukaryota</taxon>
        <taxon>Viridiplantae</taxon>
        <taxon>Streptophyta</taxon>
        <taxon>Embryophyta</taxon>
        <taxon>Tracheophyta</taxon>
        <taxon>Spermatophyta</taxon>
        <taxon>Magnoliopsida</taxon>
        <taxon>Liliopsida</taxon>
        <taxon>Arecaceae</taxon>
        <taxon>Coryphoideae</taxon>
        <taxon>Phoeniceae</taxon>
        <taxon>Phoenix</taxon>
    </lineage>
</organism>
<dbReference type="AlphaFoldDB" id="A0A8B8ZMM7"/>
<reference evidence="3" key="1">
    <citation type="submission" date="2025-08" db="UniProtKB">
        <authorList>
            <consortium name="RefSeq"/>
        </authorList>
    </citation>
    <scope>IDENTIFICATION</scope>
    <source>
        <tissue evidence="3">Young leaves</tissue>
    </source>
</reference>
<name>A0A8B8ZMM7_PHODC</name>
<keyword evidence="2" id="KW-1185">Reference proteome</keyword>
<dbReference type="SUPFAM" id="SSF52091">
    <property type="entry name" value="SpoIIaa-like"/>
    <property type="match status" value="1"/>
</dbReference>
<protein>
    <submittedName>
        <fullName evidence="3">Probable sulfate transporter 4.2</fullName>
    </submittedName>
</protein>
<evidence type="ECO:0000313" key="2">
    <source>
        <dbReference type="Proteomes" id="UP000228380"/>
    </source>
</evidence>
<dbReference type="Gene3D" id="3.30.750.24">
    <property type="entry name" value="STAS domain"/>
    <property type="match status" value="1"/>
</dbReference>
<dbReference type="GeneID" id="103724001"/>
<dbReference type="KEGG" id="pda:103724001"/>
<feature type="domain" description="STAS" evidence="1">
    <location>
        <begin position="48"/>
        <end position="82"/>
    </location>
</feature>
<gene>
    <name evidence="3" type="primary">LOC103724001</name>
</gene>
<evidence type="ECO:0000313" key="3">
    <source>
        <dbReference type="RefSeq" id="XP_038972844.1"/>
    </source>
</evidence>